<evidence type="ECO:0000259" key="1">
    <source>
        <dbReference type="PROSITE" id="PS50878"/>
    </source>
</evidence>
<dbReference type="SUPFAM" id="SSF56672">
    <property type="entry name" value="DNA/RNA polymerases"/>
    <property type="match status" value="1"/>
</dbReference>
<dbReference type="AlphaFoldDB" id="A0A9W7I1C3"/>
<dbReference type="Pfam" id="PF00078">
    <property type="entry name" value="RVT_1"/>
    <property type="match status" value="1"/>
</dbReference>
<dbReference type="InterPro" id="IPR000477">
    <property type="entry name" value="RT_dom"/>
</dbReference>
<feature type="domain" description="Reverse transcriptase" evidence="1">
    <location>
        <begin position="1"/>
        <end position="103"/>
    </location>
</feature>
<accession>A0A9W7I1C3</accession>
<proteinExistence type="predicted"/>
<reference evidence="2" key="1">
    <citation type="submission" date="2023-05" db="EMBL/GenBank/DDBJ databases">
        <title>Genome and transcriptome analyses reveal genes involved in the formation of fine ridges on petal epidermal cells in Hibiscus trionum.</title>
        <authorList>
            <person name="Koshimizu S."/>
            <person name="Masuda S."/>
            <person name="Ishii T."/>
            <person name="Shirasu K."/>
            <person name="Hoshino A."/>
            <person name="Arita M."/>
        </authorList>
    </citation>
    <scope>NUCLEOTIDE SEQUENCE</scope>
    <source>
        <strain evidence="2">Hamamatsu line</strain>
    </source>
</reference>
<protein>
    <recommendedName>
        <fullName evidence="1">Reverse transcriptase domain-containing protein</fullName>
    </recommendedName>
</protein>
<organism evidence="2 3">
    <name type="scientific">Hibiscus trionum</name>
    <name type="common">Flower of an hour</name>
    <dbReference type="NCBI Taxonomy" id="183268"/>
    <lineage>
        <taxon>Eukaryota</taxon>
        <taxon>Viridiplantae</taxon>
        <taxon>Streptophyta</taxon>
        <taxon>Embryophyta</taxon>
        <taxon>Tracheophyta</taxon>
        <taxon>Spermatophyta</taxon>
        <taxon>Magnoliopsida</taxon>
        <taxon>eudicotyledons</taxon>
        <taxon>Gunneridae</taxon>
        <taxon>Pentapetalae</taxon>
        <taxon>rosids</taxon>
        <taxon>malvids</taxon>
        <taxon>Malvales</taxon>
        <taxon>Malvaceae</taxon>
        <taxon>Malvoideae</taxon>
        <taxon>Hibiscus</taxon>
    </lineage>
</organism>
<gene>
    <name evidence="2" type="ORF">HRI_002393100</name>
</gene>
<evidence type="ECO:0000313" key="3">
    <source>
        <dbReference type="Proteomes" id="UP001165190"/>
    </source>
</evidence>
<name>A0A9W7I1C3_HIBTR</name>
<dbReference type="Proteomes" id="UP001165190">
    <property type="component" value="Unassembled WGS sequence"/>
</dbReference>
<keyword evidence="3" id="KW-1185">Reference proteome</keyword>
<dbReference type="PANTHER" id="PTHR31635">
    <property type="entry name" value="REVERSE TRANSCRIPTASE DOMAIN-CONTAINING PROTEIN-RELATED"/>
    <property type="match status" value="1"/>
</dbReference>
<evidence type="ECO:0000313" key="2">
    <source>
        <dbReference type="EMBL" id="GMI87238.1"/>
    </source>
</evidence>
<dbReference type="InterPro" id="IPR043502">
    <property type="entry name" value="DNA/RNA_pol_sf"/>
</dbReference>
<dbReference type="PROSITE" id="PS50878">
    <property type="entry name" value="RT_POL"/>
    <property type="match status" value="1"/>
</dbReference>
<comment type="caution">
    <text evidence="2">The sequence shown here is derived from an EMBL/GenBank/DDBJ whole genome shotgun (WGS) entry which is preliminary data.</text>
</comment>
<dbReference type="PANTHER" id="PTHR31635:SF196">
    <property type="entry name" value="REVERSE TRANSCRIPTASE DOMAIN-CONTAINING PROTEIN-RELATED"/>
    <property type="match status" value="1"/>
</dbReference>
<dbReference type="OrthoDB" id="1002092at2759"/>
<dbReference type="EMBL" id="BSYR01000022">
    <property type="protein sequence ID" value="GMI87238.1"/>
    <property type="molecule type" value="Genomic_DNA"/>
</dbReference>
<sequence length="103" mass="11641">MWVKKTKQGWMALKIDLEKAFDRVRWGFLQNTLEDAGFPSDLIRIIMHCVTSAKIQVQWNASPSSPFSPERGIRQGNPLSPYLFVLTMERLGQAICQSVDSGA</sequence>